<name>A0ACB6S2W4_9PLEO</name>
<accession>A0ACB6S2W4</accession>
<keyword evidence="2" id="KW-1185">Reference proteome</keyword>
<dbReference type="Proteomes" id="UP000799754">
    <property type="component" value="Unassembled WGS sequence"/>
</dbReference>
<organism evidence="1 2">
    <name type="scientific">Macroventuria anomochaeta</name>
    <dbReference type="NCBI Taxonomy" id="301207"/>
    <lineage>
        <taxon>Eukaryota</taxon>
        <taxon>Fungi</taxon>
        <taxon>Dikarya</taxon>
        <taxon>Ascomycota</taxon>
        <taxon>Pezizomycotina</taxon>
        <taxon>Dothideomycetes</taxon>
        <taxon>Pleosporomycetidae</taxon>
        <taxon>Pleosporales</taxon>
        <taxon>Pleosporineae</taxon>
        <taxon>Didymellaceae</taxon>
        <taxon>Macroventuria</taxon>
    </lineage>
</organism>
<dbReference type="EMBL" id="MU006715">
    <property type="protein sequence ID" value="KAF2627867.1"/>
    <property type="molecule type" value="Genomic_DNA"/>
</dbReference>
<reference evidence="1" key="1">
    <citation type="journal article" date="2020" name="Stud. Mycol.">
        <title>101 Dothideomycetes genomes: a test case for predicting lifestyles and emergence of pathogens.</title>
        <authorList>
            <person name="Haridas S."/>
            <person name="Albert R."/>
            <person name="Binder M."/>
            <person name="Bloem J."/>
            <person name="Labutti K."/>
            <person name="Salamov A."/>
            <person name="Andreopoulos B."/>
            <person name="Baker S."/>
            <person name="Barry K."/>
            <person name="Bills G."/>
            <person name="Bluhm B."/>
            <person name="Cannon C."/>
            <person name="Castanera R."/>
            <person name="Culley D."/>
            <person name="Daum C."/>
            <person name="Ezra D."/>
            <person name="Gonzalez J."/>
            <person name="Henrissat B."/>
            <person name="Kuo A."/>
            <person name="Liang C."/>
            <person name="Lipzen A."/>
            <person name="Lutzoni F."/>
            <person name="Magnuson J."/>
            <person name="Mondo S."/>
            <person name="Nolan M."/>
            <person name="Ohm R."/>
            <person name="Pangilinan J."/>
            <person name="Park H.-J."/>
            <person name="Ramirez L."/>
            <person name="Alfaro M."/>
            <person name="Sun H."/>
            <person name="Tritt A."/>
            <person name="Yoshinaga Y."/>
            <person name="Zwiers L.-H."/>
            <person name="Turgeon B."/>
            <person name="Goodwin S."/>
            <person name="Spatafora J."/>
            <person name="Crous P."/>
            <person name="Grigoriev I."/>
        </authorList>
    </citation>
    <scope>NUCLEOTIDE SEQUENCE</scope>
    <source>
        <strain evidence="1">CBS 525.71</strain>
    </source>
</reference>
<sequence length="63" mass="6955">MYIASRHAALMASCSTSSINFVIGISLALEPDSILCTTHCNQSPRSLTRRLPDYYEGYYNPPG</sequence>
<evidence type="ECO:0000313" key="2">
    <source>
        <dbReference type="Proteomes" id="UP000799754"/>
    </source>
</evidence>
<gene>
    <name evidence="1" type="ORF">BU25DRAFT_45756</name>
</gene>
<protein>
    <submittedName>
        <fullName evidence="1">Uncharacterized protein</fullName>
    </submittedName>
</protein>
<proteinExistence type="predicted"/>
<comment type="caution">
    <text evidence="1">The sequence shown here is derived from an EMBL/GenBank/DDBJ whole genome shotgun (WGS) entry which is preliminary data.</text>
</comment>
<evidence type="ECO:0000313" key="1">
    <source>
        <dbReference type="EMBL" id="KAF2627867.1"/>
    </source>
</evidence>